<organism evidence="2 3">
    <name type="scientific">Phytophthora megakarya</name>
    <dbReference type="NCBI Taxonomy" id="4795"/>
    <lineage>
        <taxon>Eukaryota</taxon>
        <taxon>Sar</taxon>
        <taxon>Stramenopiles</taxon>
        <taxon>Oomycota</taxon>
        <taxon>Peronosporomycetes</taxon>
        <taxon>Peronosporales</taxon>
        <taxon>Peronosporaceae</taxon>
        <taxon>Phytophthora</taxon>
    </lineage>
</organism>
<feature type="compositionally biased region" description="Low complexity" evidence="1">
    <location>
        <begin position="187"/>
        <end position="196"/>
    </location>
</feature>
<feature type="compositionally biased region" description="Polar residues" evidence="1">
    <location>
        <begin position="1"/>
        <end position="16"/>
    </location>
</feature>
<feature type="compositionally biased region" description="Polar residues" evidence="1">
    <location>
        <begin position="25"/>
        <end position="36"/>
    </location>
</feature>
<protein>
    <submittedName>
        <fullName evidence="2">Uncharacterized protein</fullName>
    </submittedName>
</protein>
<feature type="region of interest" description="Disordered" evidence="1">
    <location>
        <begin position="69"/>
        <end position="89"/>
    </location>
</feature>
<proteinExistence type="predicted"/>
<dbReference type="Proteomes" id="UP000198211">
    <property type="component" value="Unassembled WGS sequence"/>
</dbReference>
<dbReference type="STRING" id="4795.A0A225VPI6"/>
<feature type="compositionally biased region" description="Low complexity" evidence="1">
    <location>
        <begin position="168"/>
        <end position="177"/>
    </location>
</feature>
<evidence type="ECO:0000313" key="2">
    <source>
        <dbReference type="EMBL" id="OWZ07406.1"/>
    </source>
</evidence>
<comment type="caution">
    <text evidence="2">The sequence shown here is derived from an EMBL/GenBank/DDBJ whole genome shotgun (WGS) entry which is preliminary data.</text>
</comment>
<sequence>MANQDKTTDAATTETGAPTALRASSEATAANGSTTAEVLDVTADCVAWTETRILRLLSDPCVRMAKRKAVSSDMEKTKKSKKKPVRDDVSPTIHAEISSVAEVQGPSTQESAAATLVGKPVSMASTPPRRSKGFDLTEFISSFNPGRSTVSSPAAWQTARSHTGANCPRRVAASPPRARSPERPSRRGVPVVGVRTEPNDQGELPSGTIVELSCASFPKPAKKAQGKCGHRREERLKG</sequence>
<name>A0A225VPI6_9STRA</name>
<feature type="region of interest" description="Disordered" evidence="1">
    <location>
        <begin position="219"/>
        <end position="238"/>
    </location>
</feature>
<feature type="compositionally biased region" description="Basic residues" evidence="1">
    <location>
        <begin position="220"/>
        <end position="230"/>
    </location>
</feature>
<feature type="region of interest" description="Disordered" evidence="1">
    <location>
        <begin position="162"/>
        <end position="206"/>
    </location>
</feature>
<dbReference type="EMBL" id="NBNE01003554">
    <property type="protein sequence ID" value="OWZ07406.1"/>
    <property type="molecule type" value="Genomic_DNA"/>
</dbReference>
<evidence type="ECO:0000256" key="1">
    <source>
        <dbReference type="SAM" id="MobiDB-lite"/>
    </source>
</evidence>
<feature type="region of interest" description="Disordered" evidence="1">
    <location>
        <begin position="1"/>
        <end position="36"/>
    </location>
</feature>
<reference evidence="3" key="1">
    <citation type="submission" date="2017-03" db="EMBL/GenBank/DDBJ databases">
        <title>Phytopthora megakarya and P. palmivora, two closely related causual agents of cacao black pod achieved similar genome size and gene model numbers by different mechanisms.</title>
        <authorList>
            <person name="Ali S."/>
            <person name="Shao J."/>
            <person name="Larry D.J."/>
            <person name="Kronmiller B."/>
            <person name="Shen D."/>
            <person name="Strem M.D."/>
            <person name="Melnick R.L."/>
            <person name="Guiltinan M.J."/>
            <person name="Tyler B.M."/>
            <person name="Meinhardt L.W."/>
            <person name="Bailey B.A."/>
        </authorList>
    </citation>
    <scope>NUCLEOTIDE SEQUENCE [LARGE SCALE GENOMIC DNA]</scope>
    <source>
        <strain evidence="3">zdho120</strain>
    </source>
</reference>
<keyword evidence="3" id="KW-1185">Reference proteome</keyword>
<evidence type="ECO:0000313" key="3">
    <source>
        <dbReference type="Proteomes" id="UP000198211"/>
    </source>
</evidence>
<gene>
    <name evidence="2" type="ORF">PHMEG_00020208</name>
</gene>
<dbReference type="AlphaFoldDB" id="A0A225VPI6"/>
<accession>A0A225VPI6</accession>